<organism evidence="2 3">
    <name type="scientific">Sphingobacterium bambusae</name>
    <dbReference type="NCBI Taxonomy" id="662858"/>
    <lineage>
        <taxon>Bacteria</taxon>
        <taxon>Pseudomonadati</taxon>
        <taxon>Bacteroidota</taxon>
        <taxon>Sphingobacteriia</taxon>
        <taxon>Sphingobacteriales</taxon>
        <taxon>Sphingobacteriaceae</taxon>
        <taxon>Sphingobacterium</taxon>
    </lineage>
</organism>
<dbReference type="InterPro" id="IPR001173">
    <property type="entry name" value="Glyco_trans_2-like"/>
</dbReference>
<dbReference type="PANTHER" id="PTHR22916:SF3">
    <property type="entry name" value="UDP-GLCNAC:BETAGAL BETA-1,3-N-ACETYLGLUCOSAMINYLTRANSFERASE-LIKE PROTEIN 1"/>
    <property type="match status" value="1"/>
</dbReference>
<dbReference type="InterPro" id="IPR029044">
    <property type="entry name" value="Nucleotide-diphossugar_trans"/>
</dbReference>
<dbReference type="PANTHER" id="PTHR22916">
    <property type="entry name" value="GLYCOSYLTRANSFERASE"/>
    <property type="match status" value="1"/>
</dbReference>
<dbReference type="SUPFAM" id="SSF53448">
    <property type="entry name" value="Nucleotide-diphospho-sugar transferases"/>
    <property type="match status" value="1"/>
</dbReference>
<feature type="domain" description="Glycosyltransferase 2-like" evidence="1">
    <location>
        <begin position="9"/>
        <end position="159"/>
    </location>
</feature>
<evidence type="ECO:0000313" key="2">
    <source>
        <dbReference type="EMBL" id="MFD2967644.1"/>
    </source>
</evidence>
<dbReference type="RefSeq" id="WP_320182924.1">
    <property type="nucleotide sequence ID" value="NZ_CP138332.1"/>
</dbReference>
<gene>
    <name evidence="2" type="ORF">ACFS7Y_09610</name>
</gene>
<evidence type="ECO:0000313" key="3">
    <source>
        <dbReference type="Proteomes" id="UP001597525"/>
    </source>
</evidence>
<protein>
    <submittedName>
        <fullName evidence="2">Glycosyltransferase family 2 protein</fullName>
    </submittedName>
</protein>
<dbReference type="Proteomes" id="UP001597525">
    <property type="component" value="Unassembled WGS sequence"/>
</dbReference>
<name>A0ABW6BGL4_9SPHI</name>
<sequence length="335" mass="38455">MEENSPRVTVFMAAYNASEHIEEAINSILNQTYANFELLIVNDGSTDTTAKIVAAFTDNRIRTIDNGDNKGLIYTRNRALLEAKGELLAIMDSDDIASHDRLALQVAAFDNNPALALYGGQAKVIDEKNNVIGAIHETETNPDLLKIRLLFHNTFVHSSVMMRTAVFREMGGYQEPFAEDYDLFLRISNKYHVANSSSFLVSYRTHGQNVSSKKGVEIINRLLPIKGKLLTSMGLPADSDYQKIMTLPYIWQEVSVEKYKDLYAKILNQNKRITRFNEELLEEYIFNKWYDVVFQLGKEKSFGLFLSKPMFSWKYSTFKQFRKTFKKSLKSIFKK</sequence>
<accession>A0ABW6BGL4</accession>
<proteinExistence type="predicted"/>
<comment type="caution">
    <text evidence="2">The sequence shown here is derived from an EMBL/GenBank/DDBJ whole genome shotgun (WGS) entry which is preliminary data.</text>
</comment>
<evidence type="ECO:0000259" key="1">
    <source>
        <dbReference type="Pfam" id="PF00535"/>
    </source>
</evidence>
<keyword evidence="3" id="KW-1185">Reference proteome</keyword>
<dbReference type="Pfam" id="PF00535">
    <property type="entry name" value="Glycos_transf_2"/>
    <property type="match status" value="1"/>
</dbReference>
<dbReference type="Gene3D" id="3.90.550.10">
    <property type="entry name" value="Spore Coat Polysaccharide Biosynthesis Protein SpsA, Chain A"/>
    <property type="match status" value="1"/>
</dbReference>
<dbReference type="EMBL" id="JBHUPB010000007">
    <property type="protein sequence ID" value="MFD2967644.1"/>
    <property type="molecule type" value="Genomic_DNA"/>
</dbReference>
<reference evidence="3" key="1">
    <citation type="journal article" date="2019" name="Int. J. Syst. Evol. Microbiol.">
        <title>The Global Catalogue of Microorganisms (GCM) 10K type strain sequencing project: providing services to taxonomists for standard genome sequencing and annotation.</title>
        <authorList>
            <consortium name="The Broad Institute Genomics Platform"/>
            <consortium name="The Broad Institute Genome Sequencing Center for Infectious Disease"/>
            <person name="Wu L."/>
            <person name="Ma J."/>
        </authorList>
    </citation>
    <scope>NUCLEOTIDE SEQUENCE [LARGE SCALE GENOMIC DNA]</scope>
    <source>
        <strain evidence="3">KCTC 22814</strain>
    </source>
</reference>